<dbReference type="PANTHER" id="PTHR30365:SF14">
    <property type="entry name" value="CYTOCHROME BD MENAQUINOL OXIDASE SUBUNIT I-RELATED"/>
    <property type="match status" value="1"/>
</dbReference>
<evidence type="ECO:0000256" key="3">
    <source>
        <dbReference type="ARBA" id="ARBA00022448"/>
    </source>
</evidence>
<dbReference type="Proteomes" id="UP000634647">
    <property type="component" value="Unassembled WGS sequence"/>
</dbReference>
<name>A0AAN4ZZZ3_9RHOB</name>
<dbReference type="Pfam" id="PF01654">
    <property type="entry name" value="Cyt_bd_oxida_I"/>
    <property type="match status" value="1"/>
</dbReference>
<keyword evidence="10 12" id="KW-0408">Iron</keyword>
<evidence type="ECO:0000256" key="7">
    <source>
        <dbReference type="ARBA" id="ARBA00022723"/>
    </source>
</evidence>
<evidence type="ECO:0000313" key="15">
    <source>
        <dbReference type="EMBL" id="SDX23229.1"/>
    </source>
</evidence>
<evidence type="ECO:0000313" key="14">
    <source>
        <dbReference type="EMBL" id="GHE03313.1"/>
    </source>
</evidence>
<feature type="transmembrane region" description="Helical" evidence="12">
    <location>
        <begin position="366"/>
        <end position="386"/>
    </location>
</feature>
<dbReference type="EMBL" id="FNOB01000012">
    <property type="protein sequence ID" value="SDX23229.1"/>
    <property type="molecule type" value="Genomic_DNA"/>
</dbReference>
<evidence type="ECO:0000256" key="5">
    <source>
        <dbReference type="ARBA" id="ARBA00022617"/>
    </source>
</evidence>
<keyword evidence="6 12" id="KW-0812">Transmembrane</keyword>
<feature type="transmembrane region" description="Helical" evidence="12">
    <location>
        <begin position="128"/>
        <end position="148"/>
    </location>
</feature>
<feature type="transmembrane region" description="Helical" evidence="12">
    <location>
        <begin position="328"/>
        <end position="354"/>
    </location>
</feature>
<dbReference type="GO" id="GO:0070069">
    <property type="term" value="C:cytochrome complex"/>
    <property type="evidence" value="ECO:0007669"/>
    <property type="project" value="UniProtKB-UniRule"/>
</dbReference>
<dbReference type="AlphaFoldDB" id="A0AAN4ZZZ3"/>
<evidence type="ECO:0000313" key="16">
    <source>
        <dbReference type="Proteomes" id="UP000199541"/>
    </source>
</evidence>
<evidence type="ECO:0000256" key="11">
    <source>
        <dbReference type="ARBA" id="ARBA00023136"/>
    </source>
</evidence>
<evidence type="ECO:0000256" key="13">
    <source>
        <dbReference type="SAM" id="MobiDB-lite"/>
    </source>
</evidence>
<dbReference type="GO" id="GO:0016682">
    <property type="term" value="F:oxidoreductase activity, acting on diphenols and related substances as donors, oxygen as acceptor"/>
    <property type="evidence" value="ECO:0007669"/>
    <property type="project" value="TreeGrafter"/>
</dbReference>
<evidence type="ECO:0000256" key="9">
    <source>
        <dbReference type="ARBA" id="ARBA00022989"/>
    </source>
</evidence>
<proteinExistence type="inferred from homology"/>
<keyword evidence="8 12" id="KW-0249">Electron transport</keyword>
<comment type="caution">
    <text evidence="14">The sequence shown here is derived from an EMBL/GenBank/DDBJ whole genome shotgun (WGS) entry which is preliminary data.</text>
</comment>
<organism evidence="14 17">
    <name type="scientific">Allgaiera indica</name>
    <dbReference type="NCBI Taxonomy" id="765699"/>
    <lineage>
        <taxon>Bacteria</taxon>
        <taxon>Pseudomonadati</taxon>
        <taxon>Pseudomonadota</taxon>
        <taxon>Alphaproteobacteria</taxon>
        <taxon>Rhodobacterales</taxon>
        <taxon>Paracoccaceae</taxon>
        <taxon>Allgaiera</taxon>
    </lineage>
</organism>
<gene>
    <name evidence="14" type="primary">cydA</name>
    <name evidence="14" type="ORF">GCM10008024_26070</name>
    <name evidence="15" type="ORF">SAMN05444006_11246</name>
</gene>
<dbReference type="GO" id="GO:0009055">
    <property type="term" value="F:electron transfer activity"/>
    <property type="evidence" value="ECO:0007669"/>
    <property type="project" value="UniProtKB-UniRule"/>
</dbReference>
<feature type="transmembrane region" description="Helical" evidence="12">
    <location>
        <begin position="221"/>
        <end position="238"/>
    </location>
</feature>
<feature type="transmembrane region" description="Helical" evidence="12">
    <location>
        <begin position="15"/>
        <end position="41"/>
    </location>
</feature>
<feature type="transmembrane region" description="Helical" evidence="12">
    <location>
        <begin position="188"/>
        <end position="209"/>
    </location>
</feature>
<dbReference type="Proteomes" id="UP000199541">
    <property type="component" value="Unassembled WGS sequence"/>
</dbReference>
<dbReference type="RefSeq" id="WP_035846343.1">
    <property type="nucleotide sequence ID" value="NZ_BNAB01000012.1"/>
</dbReference>
<dbReference type="InterPro" id="IPR002585">
    <property type="entry name" value="Cyt-d_ubiquinol_oxidase_su_1"/>
</dbReference>
<keyword evidence="3 12" id="KW-0813">Transport</keyword>
<comment type="similarity">
    <text evidence="2 12">Belongs to the cytochrome ubiquinol oxidase subunit 1 family.</text>
</comment>
<dbReference type="GO" id="GO:0046872">
    <property type="term" value="F:metal ion binding"/>
    <property type="evidence" value="ECO:0007669"/>
    <property type="project" value="UniProtKB-UniRule"/>
</dbReference>
<dbReference type="GO" id="GO:0019646">
    <property type="term" value="P:aerobic electron transport chain"/>
    <property type="evidence" value="ECO:0007669"/>
    <property type="project" value="InterPro"/>
</dbReference>
<evidence type="ECO:0000256" key="10">
    <source>
        <dbReference type="ARBA" id="ARBA00023004"/>
    </source>
</evidence>
<comment type="subcellular location">
    <subcellularLocation>
        <location evidence="12">Cell inner membrane</location>
    </subcellularLocation>
    <subcellularLocation>
        <location evidence="1">Cell membrane</location>
        <topology evidence="1">Multi-pass membrane protein</topology>
    </subcellularLocation>
</comment>
<keyword evidence="9 12" id="KW-1133">Transmembrane helix</keyword>
<feature type="region of interest" description="Disordered" evidence="13">
    <location>
        <begin position="453"/>
        <end position="479"/>
    </location>
</feature>
<keyword evidence="11 12" id="KW-0472">Membrane</keyword>
<feature type="transmembrane region" description="Helical" evidence="12">
    <location>
        <begin position="416"/>
        <end position="438"/>
    </location>
</feature>
<dbReference type="EMBL" id="BNAB01000012">
    <property type="protein sequence ID" value="GHE03313.1"/>
    <property type="molecule type" value="Genomic_DNA"/>
</dbReference>
<keyword evidence="7 12" id="KW-0479">Metal-binding</keyword>
<protein>
    <submittedName>
        <fullName evidence="15">Cytochrome d ubiquinol oxidase subunit I</fullName>
    </submittedName>
    <submittedName>
        <fullName evidence="14">Cytochrome ubiquinol oxidase subunit I</fullName>
    </submittedName>
</protein>
<evidence type="ECO:0000256" key="12">
    <source>
        <dbReference type="PIRNR" id="PIRNR006446"/>
    </source>
</evidence>
<evidence type="ECO:0000256" key="6">
    <source>
        <dbReference type="ARBA" id="ARBA00022692"/>
    </source>
</evidence>
<evidence type="ECO:0000256" key="8">
    <source>
        <dbReference type="ARBA" id="ARBA00022982"/>
    </source>
</evidence>
<keyword evidence="4 12" id="KW-1003">Cell membrane</keyword>
<sequence length="479" mass="53275">MTTSDFSAFISRLDFAWITSFHIIYPPLTIGLAAMLFIAEWRWVATEDPGWYRLCRFFEKLFVVNFGAGVATGVTMEMAFGILYGPFSQAAGPFFGQVLGYETITAFMYEAGFIGLMLFGWGKISRGMHLFATFNVAFASALSAFWIMDANSWMQTPSGVELKDGVFQITDWTKAILNPDFLYAMPHMVVASIELSLCFVAAVSAWYVLGGRHVALFRRALLWSVLTLIVVAPLQIWLGDGLGRTVARDQPAALAAIEGHYDTLTPSGRPNTGWHVVAWPNAKGDGTAWAITIPHVLSLLETHSWNGTVPGLNDFPKDQHPPVVIPFYAFRAMVAVGGLLFLVALWAAWLAVRGRLSVARIASNRWFLRALIVSGFLPYLAIWTGWWTREIARQPWIVYGLMRTRDGVSNMSAATAIFWLVGFMLFELMVWGGAWYFFAKVIRRGPDMDSPIPAPGNESLGHLETNPEEAEDSGYVRPV</sequence>
<dbReference type="GO" id="GO:0020037">
    <property type="term" value="F:heme binding"/>
    <property type="evidence" value="ECO:0007669"/>
    <property type="project" value="TreeGrafter"/>
</dbReference>
<reference evidence="14" key="3">
    <citation type="submission" date="2023-06" db="EMBL/GenBank/DDBJ databases">
        <authorList>
            <person name="Sun Q."/>
            <person name="Zhou Y."/>
        </authorList>
    </citation>
    <scope>NUCLEOTIDE SEQUENCE</scope>
    <source>
        <strain evidence="14">CGMCC 1.10859</strain>
    </source>
</reference>
<dbReference type="PANTHER" id="PTHR30365">
    <property type="entry name" value="CYTOCHROME D UBIQUINOL OXIDASE"/>
    <property type="match status" value="1"/>
</dbReference>
<accession>A0AAN4ZZZ3</accession>
<dbReference type="GO" id="GO:0005886">
    <property type="term" value="C:plasma membrane"/>
    <property type="evidence" value="ECO:0007669"/>
    <property type="project" value="UniProtKB-SubCell"/>
</dbReference>
<keyword evidence="16" id="KW-1185">Reference proteome</keyword>
<dbReference type="PIRSF" id="PIRSF006446">
    <property type="entry name" value="Cyt_quinol_oxidase_1"/>
    <property type="match status" value="1"/>
</dbReference>
<evidence type="ECO:0000256" key="2">
    <source>
        <dbReference type="ARBA" id="ARBA00009819"/>
    </source>
</evidence>
<keyword evidence="5 12" id="KW-0349">Heme</keyword>
<evidence type="ECO:0000256" key="4">
    <source>
        <dbReference type="ARBA" id="ARBA00022475"/>
    </source>
</evidence>
<feature type="transmembrane region" description="Helical" evidence="12">
    <location>
        <begin position="62"/>
        <end position="84"/>
    </location>
</feature>
<reference evidence="14" key="1">
    <citation type="journal article" date="2014" name="Int. J. Syst. Evol. Microbiol.">
        <title>Complete genome sequence of Corynebacterium casei LMG S-19264T (=DSM 44701T), isolated from a smear-ripened cheese.</title>
        <authorList>
            <consortium name="US DOE Joint Genome Institute (JGI-PGF)"/>
            <person name="Walter F."/>
            <person name="Albersmeier A."/>
            <person name="Kalinowski J."/>
            <person name="Ruckert C."/>
        </authorList>
    </citation>
    <scope>NUCLEOTIDE SEQUENCE</scope>
    <source>
        <strain evidence="14">CGMCC 1.10859</strain>
    </source>
</reference>
<reference evidence="15 16" key="2">
    <citation type="submission" date="2016-10" db="EMBL/GenBank/DDBJ databases">
        <authorList>
            <person name="Varghese N."/>
            <person name="Submissions S."/>
        </authorList>
    </citation>
    <scope>NUCLEOTIDE SEQUENCE [LARGE SCALE GENOMIC DNA]</scope>
    <source>
        <strain evidence="15 16">DSM 24802</strain>
    </source>
</reference>
<evidence type="ECO:0000313" key="17">
    <source>
        <dbReference type="Proteomes" id="UP000634647"/>
    </source>
</evidence>
<evidence type="ECO:0000256" key="1">
    <source>
        <dbReference type="ARBA" id="ARBA00004651"/>
    </source>
</evidence>
<feature type="transmembrane region" description="Helical" evidence="12">
    <location>
        <begin position="104"/>
        <end position="121"/>
    </location>
</feature>